<name>A0A7S1QVJ6_NEODS</name>
<dbReference type="EMBL" id="HBGF01047990">
    <property type="protein sequence ID" value="CAD9149598.1"/>
    <property type="molecule type" value="Transcribed_RNA"/>
</dbReference>
<reference evidence="1" key="1">
    <citation type="submission" date="2021-01" db="EMBL/GenBank/DDBJ databases">
        <authorList>
            <person name="Corre E."/>
            <person name="Pelletier E."/>
            <person name="Niang G."/>
            <person name="Scheremetjew M."/>
            <person name="Finn R."/>
            <person name="Kale V."/>
            <person name="Holt S."/>
            <person name="Cochrane G."/>
            <person name="Meng A."/>
            <person name="Brown T."/>
            <person name="Cohen L."/>
        </authorList>
    </citation>
    <scope>NUCLEOTIDE SEQUENCE</scope>
    <source>
        <strain evidence="1">CCAP 1951/1</strain>
    </source>
</reference>
<accession>A0A7S1QVJ6</accession>
<organism evidence="1">
    <name type="scientific">Neobodo designis</name>
    <name type="common">Flagellated protozoan</name>
    <name type="synonym">Bodo designis</name>
    <dbReference type="NCBI Taxonomy" id="312471"/>
    <lineage>
        <taxon>Eukaryota</taxon>
        <taxon>Discoba</taxon>
        <taxon>Euglenozoa</taxon>
        <taxon>Kinetoplastea</taxon>
        <taxon>Metakinetoplastina</taxon>
        <taxon>Neobodonida</taxon>
        <taxon>Neobodo</taxon>
    </lineage>
</organism>
<sequence length="99" mass="11475">MLRVASCRPFGPIFMQPPAALGGLLQPAPAAMASQVTASSQSRGYAHWYSGRKLRHRYIRDLRFNPRFSVANMGRNRYSKRLHYKTNRWNYKLAYKDTP</sequence>
<dbReference type="AlphaFoldDB" id="A0A7S1QVJ6"/>
<protein>
    <submittedName>
        <fullName evidence="1">Uncharacterized protein</fullName>
    </submittedName>
</protein>
<gene>
    <name evidence="1" type="ORF">NDES1114_LOCUS32096</name>
</gene>
<proteinExistence type="predicted"/>
<evidence type="ECO:0000313" key="1">
    <source>
        <dbReference type="EMBL" id="CAD9149598.1"/>
    </source>
</evidence>